<protein>
    <recommendedName>
        <fullName evidence="3">3-keto-disaccharide hydrolase domain-containing protein</fullName>
    </recommendedName>
</protein>
<dbReference type="Proteomes" id="UP000592180">
    <property type="component" value="Unassembled WGS sequence"/>
</dbReference>
<dbReference type="AlphaFoldDB" id="A0A840KCD0"/>
<evidence type="ECO:0000313" key="2">
    <source>
        <dbReference type="Proteomes" id="UP000592180"/>
    </source>
</evidence>
<sequence>MVNKKLLGTLVLSVLMFILPKAQKIPLRSAEVVPYQVTVSEVKYKGKNALAIQIPEPADNEKTLALLKNIDFHNGIIEATISGQALANASETARGFVGIAFRVASDEDISKMEVFYLRPTNGRANDQVRRNHSTQYISWPGYPWEKLRKETPEKYEAYADMVPAEWIRVKIEVKDETAKLYVNGACQPVLIVNDLKQGGNLCGSIGLWVGPGTLGHFTDLKITKLD</sequence>
<comment type="caution">
    <text evidence="1">The sequence shown here is derived from an EMBL/GenBank/DDBJ whole genome shotgun (WGS) entry which is preliminary data.</text>
</comment>
<proteinExistence type="predicted"/>
<organism evidence="1 2">
    <name type="scientific">Chryseobacterium defluvii</name>
    <dbReference type="NCBI Taxonomy" id="160396"/>
    <lineage>
        <taxon>Bacteria</taxon>
        <taxon>Pseudomonadati</taxon>
        <taxon>Bacteroidota</taxon>
        <taxon>Flavobacteriia</taxon>
        <taxon>Flavobacteriales</taxon>
        <taxon>Weeksellaceae</taxon>
        <taxon>Chryseobacterium group</taxon>
        <taxon>Chryseobacterium</taxon>
    </lineage>
</organism>
<gene>
    <name evidence="1" type="ORF">HNP38_002355</name>
</gene>
<accession>A0A840KCD0</accession>
<dbReference type="RefSeq" id="WP_184189625.1">
    <property type="nucleotide sequence ID" value="NZ_JACHLE010000003.1"/>
</dbReference>
<reference evidence="1 2" key="1">
    <citation type="submission" date="2020-08" db="EMBL/GenBank/DDBJ databases">
        <title>Functional genomics of gut bacteria from endangered species of beetles.</title>
        <authorList>
            <person name="Carlos-Shanley C."/>
        </authorList>
    </citation>
    <scope>NUCLEOTIDE SEQUENCE [LARGE SCALE GENOMIC DNA]</scope>
    <source>
        <strain evidence="1 2">S00151</strain>
    </source>
</reference>
<evidence type="ECO:0000313" key="1">
    <source>
        <dbReference type="EMBL" id="MBB4807051.1"/>
    </source>
</evidence>
<dbReference type="Gene3D" id="2.60.120.560">
    <property type="entry name" value="Exo-inulinase, domain 1"/>
    <property type="match status" value="1"/>
</dbReference>
<keyword evidence="2" id="KW-1185">Reference proteome</keyword>
<dbReference type="EMBL" id="JACHLE010000003">
    <property type="protein sequence ID" value="MBB4807051.1"/>
    <property type="molecule type" value="Genomic_DNA"/>
</dbReference>
<evidence type="ECO:0008006" key="3">
    <source>
        <dbReference type="Google" id="ProtNLM"/>
    </source>
</evidence>
<name>A0A840KCD0_9FLAO</name>